<dbReference type="STRING" id="408015.SXIM_02640"/>
<name>A0A0F7FPE3_9ACTN</name>
<dbReference type="InterPro" id="IPR014729">
    <property type="entry name" value="Rossmann-like_a/b/a_fold"/>
</dbReference>
<dbReference type="InterPro" id="IPR001962">
    <property type="entry name" value="Asn_synthase"/>
</dbReference>
<organism evidence="2 3">
    <name type="scientific">Streptomyces xiamenensis</name>
    <dbReference type="NCBI Taxonomy" id="408015"/>
    <lineage>
        <taxon>Bacteria</taxon>
        <taxon>Bacillati</taxon>
        <taxon>Actinomycetota</taxon>
        <taxon>Actinomycetes</taxon>
        <taxon>Kitasatosporales</taxon>
        <taxon>Streptomycetaceae</taxon>
        <taxon>Streptomyces</taxon>
    </lineage>
</organism>
<dbReference type="SUPFAM" id="SSF52402">
    <property type="entry name" value="Adenine nucleotide alpha hydrolases-like"/>
    <property type="match status" value="1"/>
</dbReference>
<evidence type="ECO:0000313" key="3">
    <source>
        <dbReference type="Proteomes" id="UP000034034"/>
    </source>
</evidence>
<feature type="domain" description="Asparagine synthetase" evidence="1">
    <location>
        <begin position="211"/>
        <end position="594"/>
    </location>
</feature>
<gene>
    <name evidence="2" type="ORF">SXIM_02640</name>
</gene>
<dbReference type="AlphaFoldDB" id="A0A0F7FPE3"/>
<evidence type="ECO:0000259" key="1">
    <source>
        <dbReference type="Pfam" id="PF00733"/>
    </source>
</evidence>
<dbReference type="Pfam" id="PF00733">
    <property type="entry name" value="Asn_synthase"/>
    <property type="match status" value="1"/>
</dbReference>
<dbReference type="KEGG" id="sxi:SXIM_02640"/>
<accession>A0A0F7FPE3</accession>
<dbReference type="PATRIC" id="fig|408015.6.peg.294"/>
<dbReference type="Gene3D" id="3.40.50.620">
    <property type="entry name" value="HUPs"/>
    <property type="match status" value="1"/>
</dbReference>
<sequence>MGLMNGSWVVLPDTEAAAALAHRLAEPGARSLRHASGRPWLVGARHGSAAVTARVGRVRVAVLGRSALTPGELRARIAQVRDLPGVEAAVAGTAGSYHLLATVDGRVWVRGAASATCRVFTARVDGVPVAAPDAGTLAALLGAAPDAEMLAARLLDPPMPWAALGGRTLWPGVTAVRPDDALTWDRDGSERRVRWWSPPEPGRSLREAAGEVRQALTRAVATCTAGGGTISADLSGGLDSTSLCFTADSRGGARLVTVRWESADPRNDDALWARRAAGALPDARHLVIGAPRTPDWYAGIDTLRLRTEEPVPWVRDVAKQSDVLRRAEAAGSRLHLMGGGGDELFTPAPPYLADLALSRPGHVLRHLRRRCLDHRVRTLSGLRAVAAPPGYRRWLRHLLRDLDGPPAHELLGRLGWQPPPRMPPWATPEAVHAARAVLRGVLEGRAESLAAHRWQHFVLCLIREGGNAVRQLNTTLAGPPYASPYHDDHVVTAALSARPTETDLPGRFKPLLTSAMDGVVPPGNLSRTTKGRYDADLHRALRRQRRPLRSLLDTSLLAAGGLIDPERARGALHSHATVADINGLLPTVACEVWLRSHTR</sequence>
<dbReference type="GO" id="GO:0006529">
    <property type="term" value="P:asparagine biosynthetic process"/>
    <property type="evidence" value="ECO:0007669"/>
    <property type="project" value="InterPro"/>
</dbReference>
<protein>
    <submittedName>
        <fullName evidence="2">Asparagine synthetase</fullName>
    </submittedName>
</protein>
<dbReference type="Proteomes" id="UP000034034">
    <property type="component" value="Chromosome"/>
</dbReference>
<dbReference type="HOGENOM" id="CLU_021410_0_0_11"/>
<dbReference type="GO" id="GO:0004066">
    <property type="term" value="F:asparagine synthase (glutamine-hydrolyzing) activity"/>
    <property type="evidence" value="ECO:0007669"/>
    <property type="project" value="InterPro"/>
</dbReference>
<reference evidence="2" key="1">
    <citation type="submission" date="2019-08" db="EMBL/GenBank/DDBJ databases">
        <title>Complete genome sequence of a mangrove-derived Streptomyces xiamenensis.</title>
        <authorList>
            <person name="Xu J."/>
        </authorList>
    </citation>
    <scope>NUCLEOTIDE SEQUENCE</scope>
    <source>
        <strain evidence="2">318</strain>
    </source>
</reference>
<proteinExistence type="predicted"/>
<dbReference type="EMBL" id="CP009922">
    <property type="protein sequence ID" value="AKG41648.1"/>
    <property type="molecule type" value="Genomic_DNA"/>
</dbReference>
<keyword evidence="3" id="KW-1185">Reference proteome</keyword>
<evidence type="ECO:0000313" key="2">
    <source>
        <dbReference type="EMBL" id="AKG41648.1"/>
    </source>
</evidence>